<evidence type="ECO:0000256" key="4">
    <source>
        <dbReference type="SAM" id="Phobius"/>
    </source>
</evidence>
<feature type="transmembrane region" description="Helical" evidence="4">
    <location>
        <begin position="252"/>
        <end position="272"/>
    </location>
</feature>
<dbReference type="Proteomes" id="UP001352263">
    <property type="component" value="Unassembled WGS sequence"/>
</dbReference>
<name>A0ABU6J4S0_9BURK</name>
<dbReference type="InterPro" id="IPR020846">
    <property type="entry name" value="MFS_dom"/>
</dbReference>
<dbReference type="InterPro" id="IPR036259">
    <property type="entry name" value="MFS_trans_sf"/>
</dbReference>
<dbReference type="Gene3D" id="1.20.1250.20">
    <property type="entry name" value="MFS general substrate transporter like domains"/>
    <property type="match status" value="2"/>
</dbReference>
<comment type="caution">
    <text evidence="6">The sequence shown here is derived from an EMBL/GenBank/DDBJ whole genome shotgun (WGS) entry which is preliminary data.</text>
</comment>
<feature type="transmembrane region" description="Helical" evidence="4">
    <location>
        <begin position="218"/>
        <end position="240"/>
    </location>
</feature>
<evidence type="ECO:0000256" key="1">
    <source>
        <dbReference type="ARBA" id="ARBA00022692"/>
    </source>
</evidence>
<keyword evidence="7" id="KW-1185">Reference proteome</keyword>
<feature type="transmembrane region" description="Helical" evidence="4">
    <location>
        <begin position="374"/>
        <end position="394"/>
    </location>
</feature>
<feature type="transmembrane region" description="Helical" evidence="4">
    <location>
        <begin position="53"/>
        <end position="76"/>
    </location>
</feature>
<keyword evidence="1 4" id="KW-0812">Transmembrane</keyword>
<feature type="transmembrane region" description="Helical" evidence="4">
    <location>
        <begin position="112"/>
        <end position="133"/>
    </location>
</feature>
<gene>
    <name evidence="6" type="ORF">RY831_05580</name>
</gene>
<dbReference type="SUPFAM" id="SSF103473">
    <property type="entry name" value="MFS general substrate transporter"/>
    <property type="match status" value="1"/>
</dbReference>
<feature type="transmembrane region" description="Helical" evidence="4">
    <location>
        <begin position="284"/>
        <end position="304"/>
    </location>
</feature>
<dbReference type="InterPro" id="IPR011701">
    <property type="entry name" value="MFS"/>
</dbReference>
<feature type="transmembrane region" description="Helical" evidence="4">
    <location>
        <begin position="339"/>
        <end position="362"/>
    </location>
</feature>
<dbReference type="PANTHER" id="PTHR23523">
    <property type="match status" value="1"/>
</dbReference>
<dbReference type="CDD" id="cd17339">
    <property type="entry name" value="MFS_NIMT_CynX_like"/>
    <property type="match status" value="1"/>
</dbReference>
<dbReference type="PANTHER" id="PTHR23523:SF2">
    <property type="entry name" value="2-NITROIMIDAZOLE TRANSPORTER"/>
    <property type="match status" value="1"/>
</dbReference>
<feature type="transmembrane region" description="Helical" evidence="4">
    <location>
        <begin position="88"/>
        <end position="106"/>
    </location>
</feature>
<protein>
    <submittedName>
        <fullName evidence="6">MFS transporter</fullName>
    </submittedName>
</protein>
<keyword evidence="3 4" id="KW-0472">Membrane</keyword>
<evidence type="ECO:0000313" key="6">
    <source>
        <dbReference type="EMBL" id="MEC4718609.1"/>
    </source>
</evidence>
<evidence type="ECO:0000313" key="7">
    <source>
        <dbReference type="Proteomes" id="UP001352263"/>
    </source>
</evidence>
<dbReference type="InterPro" id="IPR052524">
    <property type="entry name" value="MFS_Cyanate_Porter"/>
</dbReference>
<evidence type="ECO:0000256" key="3">
    <source>
        <dbReference type="ARBA" id="ARBA00023136"/>
    </source>
</evidence>
<dbReference type="PROSITE" id="PS50850">
    <property type="entry name" value="MFS"/>
    <property type="match status" value="1"/>
</dbReference>
<feature type="transmembrane region" description="Helical" evidence="4">
    <location>
        <begin position="145"/>
        <end position="166"/>
    </location>
</feature>
<sequence length="407" mass="41832">MTISHESGSGRTVAKAASLPLLALTIFLVAINLRPALSGVAPLLAAIRASTGLSAAGAGGLTTLPVLCFGIIAPLGPLLARRYSAERTILFSLLLLAVGIVLRAFFGLPGLFAGTFIAGASIGVAMVLLPSIIKRDFAHNISFITGLYTMALCLGAAVAAGAAVPLQQVAGGDWRISLAFWSVPALLGALAWRAQGMHGASGPQQNRYRVSGLSRSRVAWYVAIFMGLQSVLAYCVFGWLPTILIDRGFTALSAGAVLSTSIAAQLVTALAGPWLATRGRDQRMIVVVMMALTLVGLMACMYGPPGQVWLWAVVLGLGQGGSFSVATMLVVLRSPNAHVVAALSGMAQLVGYLLAATGPFIAGLLRDATDGWNVAAGFFVIVGIAATIAGMGAGQKLYVNATVQEAG</sequence>
<proteinExistence type="predicted"/>
<dbReference type="EMBL" id="JAWIIV010000003">
    <property type="protein sequence ID" value="MEC4718609.1"/>
    <property type="molecule type" value="Genomic_DNA"/>
</dbReference>
<organism evidence="6 7">
    <name type="scientific">Noviherbaspirillum album</name>
    <dbReference type="NCBI Taxonomy" id="3080276"/>
    <lineage>
        <taxon>Bacteria</taxon>
        <taxon>Pseudomonadati</taxon>
        <taxon>Pseudomonadota</taxon>
        <taxon>Betaproteobacteria</taxon>
        <taxon>Burkholderiales</taxon>
        <taxon>Oxalobacteraceae</taxon>
        <taxon>Noviherbaspirillum</taxon>
    </lineage>
</organism>
<feature type="transmembrane region" description="Helical" evidence="4">
    <location>
        <begin position="12"/>
        <end position="33"/>
    </location>
</feature>
<reference evidence="6 7" key="1">
    <citation type="submission" date="2023-10" db="EMBL/GenBank/DDBJ databases">
        <title>Noviherbaspirillum sp. CPCC 100848 genome assembly.</title>
        <authorList>
            <person name="Li X.Y."/>
            <person name="Fang X.M."/>
        </authorList>
    </citation>
    <scope>NUCLEOTIDE SEQUENCE [LARGE SCALE GENOMIC DNA]</scope>
    <source>
        <strain evidence="6 7">CPCC 100848</strain>
    </source>
</reference>
<dbReference type="Pfam" id="PF07690">
    <property type="entry name" value="MFS_1"/>
    <property type="match status" value="1"/>
</dbReference>
<feature type="transmembrane region" description="Helical" evidence="4">
    <location>
        <begin position="178"/>
        <end position="197"/>
    </location>
</feature>
<feature type="transmembrane region" description="Helical" evidence="4">
    <location>
        <begin position="310"/>
        <end position="332"/>
    </location>
</feature>
<accession>A0ABU6J4S0</accession>
<evidence type="ECO:0000256" key="2">
    <source>
        <dbReference type="ARBA" id="ARBA00022989"/>
    </source>
</evidence>
<feature type="domain" description="Major facilitator superfamily (MFS) profile" evidence="5">
    <location>
        <begin position="215"/>
        <end position="407"/>
    </location>
</feature>
<evidence type="ECO:0000259" key="5">
    <source>
        <dbReference type="PROSITE" id="PS50850"/>
    </source>
</evidence>
<keyword evidence="2 4" id="KW-1133">Transmembrane helix</keyword>